<name>A0A9D4IHF6_DREPO</name>
<feature type="chain" id="PRO_5040045476" evidence="1">
    <location>
        <begin position="19"/>
        <end position="67"/>
    </location>
</feature>
<gene>
    <name evidence="2" type="ORF">DPMN_177013</name>
    <name evidence="3" type="ORF">DPMN_177017</name>
</gene>
<protein>
    <submittedName>
        <fullName evidence="3">Uncharacterized protein</fullName>
    </submittedName>
</protein>
<evidence type="ECO:0000313" key="3">
    <source>
        <dbReference type="EMBL" id="KAH3775611.1"/>
    </source>
</evidence>
<organism evidence="3 4">
    <name type="scientific">Dreissena polymorpha</name>
    <name type="common">Zebra mussel</name>
    <name type="synonym">Mytilus polymorpha</name>
    <dbReference type="NCBI Taxonomy" id="45954"/>
    <lineage>
        <taxon>Eukaryota</taxon>
        <taxon>Metazoa</taxon>
        <taxon>Spiralia</taxon>
        <taxon>Lophotrochozoa</taxon>
        <taxon>Mollusca</taxon>
        <taxon>Bivalvia</taxon>
        <taxon>Autobranchia</taxon>
        <taxon>Heteroconchia</taxon>
        <taxon>Euheterodonta</taxon>
        <taxon>Imparidentia</taxon>
        <taxon>Neoheterodontei</taxon>
        <taxon>Myida</taxon>
        <taxon>Dreissenoidea</taxon>
        <taxon>Dreissenidae</taxon>
        <taxon>Dreissena</taxon>
    </lineage>
</organism>
<evidence type="ECO:0000256" key="1">
    <source>
        <dbReference type="SAM" id="SignalP"/>
    </source>
</evidence>
<proteinExistence type="predicted"/>
<feature type="signal peptide" evidence="1">
    <location>
        <begin position="1"/>
        <end position="18"/>
    </location>
</feature>
<reference evidence="3" key="2">
    <citation type="submission" date="2020-11" db="EMBL/GenBank/DDBJ databases">
        <authorList>
            <person name="McCartney M.A."/>
            <person name="Auch B."/>
            <person name="Kono T."/>
            <person name="Mallez S."/>
            <person name="Becker A."/>
            <person name="Gohl D.M."/>
            <person name="Silverstein K.A.T."/>
            <person name="Koren S."/>
            <person name="Bechman K.B."/>
            <person name="Herman A."/>
            <person name="Abrahante J.E."/>
            <person name="Garbe J."/>
        </authorList>
    </citation>
    <scope>NUCLEOTIDE SEQUENCE</scope>
    <source>
        <strain evidence="3">Duluth1</strain>
        <tissue evidence="3">Whole animal</tissue>
    </source>
</reference>
<dbReference type="EMBL" id="JAIWYP010000009">
    <property type="protein sequence ID" value="KAH3775611.1"/>
    <property type="molecule type" value="Genomic_DNA"/>
</dbReference>
<dbReference type="AlphaFoldDB" id="A0A9D4IHF6"/>
<dbReference type="EMBL" id="JAIWYP010000009">
    <property type="protein sequence ID" value="KAH3775607.1"/>
    <property type="molecule type" value="Genomic_DNA"/>
</dbReference>
<keyword evidence="4" id="KW-1185">Reference proteome</keyword>
<keyword evidence="1" id="KW-0732">Signal</keyword>
<evidence type="ECO:0000313" key="4">
    <source>
        <dbReference type="Proteomes" id="UP000828390"/>
    </source>
</evidence>
<evidence type="ECO:0000313" key="2">
    <source>
        <dbReference type="EMBL" id="KAH3775607.1"/>
    </source>
</evidence>
<comment type="caution">
    <text evidence="3">The sequence shown here is derived from an EMBL/GenBank/DDBJ whole genome shotgun (WGS) entry which is preliminary data.</text>
</comment>
<accession>A0A9D4IHF6</accession>
<sequence length="67" mass="6983">MSLYTLFATCCMVGIVISGPAQDISSLRILGCSCSTCNVEQIGYAIHGSVRATFNGKEVGSGNCTVF</sequence>
<dbReference type="Proteomes" id="UP000828390">
    <property type="component" value="Unassembled WGS sequence"/>
</dbReference>
<reference evidence="3" key="1">
    <citation type="journal article" date="2019" name="bioRxiv">
        <title>The Genome of the Zebra Mussel, Dreissena polymorpha: A Resource for Invasive Species Research.</title>
        <authorList>
            <person name="McCartney M.A."/>
            <person name="Auch B."/>
            <person name="Kono T."/>
            <person name="Mallez S."/>
            <person name="Zhang Y."/>
            <person name="Obille A."/>
            <person name="Becker A."/>
            <person name="Abrahante J.E."/>
            <person name="Garbe J."/>
            <person name="Badalamenti J.P."/>
            <person name="Herman A."/>
            <person name="Mangelson H."/>
            <person name="Liachko I."/>
            <person name="Sullivan S."/>
            <person name="Sone E.D."/>
            <person name="Koren S."/>
            <person name="Silverstein K.A.T."/>
            <person name="Beckman K.B."/>
            <person name="Gohl D.M."/>
        </authorList>
    </citation>
    <scope>NUCLEOTIDE SEQUENCE</scope>
    <source>
        <strain evidence="3">Duluth1</strain>
        <tissue evidence="3">Whole animal</tissue>
    </source>
</reference>